<evidence type="ECO:0000313" key="1">
    <source>
        <dbReference type="EMBL" id="KAJ3547394.1"/>
    </source>
</evidence>
<reference evidence="1" key="1">
    <citation type="submission" date="2022-07" db="EMBL/GenBank/DDBJ databases">
        <title>Genome Sequence of Phlebia brevispora.</title>
        <authorList>
            <person name="Buettner E."/>
        </authorList>
    </citation>
    <scope>NUCLEOTIDE SEQUENCE</scope>
    <source>
        <strain evidence="1">MPL23</strain>
    </source>
</reference>
<keyword evidence="2" id="KW-1185">Reference proteome</keyword>
<sequence>MYEEEETKPLSQPLPPPEGKPKITIVFQHESQTVSVKVSRTTLFGKIFKTVEERFNTQAGAFRFNYEGDRILGEQTPAEIGIEDGDVIDANLQQVGGFSS</sequence>
<evidence type="ECO:0000313" key="2">
    <source>
        <dbReference type="Proteomes" id="UP001148662"/>
    </source>
</evidence>
<gene>
    <name evidence="1" type="ORF">NM688_g5407</name>
</gene>
<accession>A0ACC1SVX2</accession>
<name>A0ACC1SVX2_9APHY</name>
<proteinExistence type="predicted"/>
<comment type="caution">
    <text evidence="1">The sequence shown here is derived from an EMBL/GenBank/DDBJ whole genome shotgun (WGS) entry which is preliminary data.</text>
</comment>
<protein>
    <submittedName>
        <fullName evidence="1">Uncharacterized protein</fullName>
    </submittedName>
</protein>
<organism evidence="1 2">
    <name type="scientific">Phlebia brevispora</name>
    <dbReference type="NCBI Taxonomy" id="194682"/>
    <lineage>
        <taxon>Eukaryota</taxon>
        <taxon>Fungi</taxon>
        <taxon>Dikarya</taxon>
        <taxon>Basidiomycota</taxon>
        <taxon>Agaricomycotina</taxon>
        <taxon>Agaricomycetes</taxon>
        <taxon>Polyporales</taxon>
        <taxon>Meruliaceae</taxon>
        <taxon>Phlebia</taxon>
    </lineage>
</organism>
<dbReference type="Proteomes" id="UP001148662">
    <property type="component" value="Unassembled WGS sequence"/>
</dbReference>
<dbReference type="EMBL" id="JANHOG010000992">
    <property type="protein sequence ID" value="KAJ3547394.1"/>
    <property type="molecule type" value="Genomic_DNA"/>
</dbReference>